<reference evidence="10 11" key="1">
    <citation type="submission" date="2018-08" db="EMBL/GenBank/DDBJ databases">
        <title>Fulvimarina sp. 85, whole genome shotgun sequence.</title>
        <authorList>
            <person name="Tuo L."/>
        </authorList>
    </citation>
    <scope>NUCLEOTIDE SEQUENCE [LARGE SCALE GENOMIC DNA]</scope>
    <source>
        <strain evidence="10 11">85</strain>
    </source>
</reference>
<evidence type="ECO:0000256" key="2">
    <source>
        <dbReference type="ARBA" id="ARBA00005879"/>
    </source>
</evidence>
<comment type="caution">
    <text evidence="10">The sequence shown here is derived from an EMBL/GenBank/DDBJ whole genome shotgun (WGS) entry which is preliminary data.</text>
</comment>
<protein>
    <submittedName>
        <fullName evidence="10">Precorrin-2 C(20)-methyltransferase</fullName>
        <ecNumber evidence="10">2.1.1.130</ecNumber>
    </submittedName>
</protein>
<dbReference type="GO" id="GO:0030788">
    <property type="term" value="F:precorrin-2 C20-methyltransferase activity"/>
    <property type="evidence" value="ECO:0007669"/>
    <property type="project" value="UniProtKB-EC"/>
</dbReference>
<proteinExistence type="inferred from homology"/>
<evidence type="ECO:0000313" key="11">
    <source>
        <dbReference type="Proteomes" id="UP000264310"/>
    </source>
</evidence>
<dbReference type="EC" id="2.1.1.130" evidence="10"/>
<evidence type="ECO:0000313" key="10">
    <source>
        <dbReference type="EMBL" id="RFC63057.1"/>
    </source>
</evidence>
<evidence type="ECO:0000256" key="7">
    <source>
        <dbReference type="PIRNR" id="PIRNR036427"/>
    </source>
</evidence>
<accession>A0A371X1I6</accession>
<evidence type="ECO:0000256" key="8">
    <source>
        <dbReference type="RuleBase" id="RU003960"/>
    </source>
</evidence>
<dbReference type="InterPro" id="IPR014777">
    <property type="entry name" value="4pyrrole_Mease_sub1"/>
</dbReference>
<feature type="domain" description="Tetrapyrrole methylase" evidence="9">
    <location>
        <begin position="12"/>
        <end position="215"/>
    </location>
</feature>
<sequence length="256" mass="27725">MNGPSARRAGILYGLGVGPGDPELLTLKAHRILTRAPVVAYPKPDSGESFARAIVAGFLRPDQAEIAIEVPMRVERFPAAAIYEDAARRIACRLDAGEDVAVLCEGDPFFYGSFMYLFERLADRFEVVVVPGVSSVMAASAASFRPLAARNDSLVIIPGPLSDADLAERIAMADAFAIMKLGRHFARIRALIDSLGLTGRCRYCERVTLNEERIRPLAEAGETAPYFSMILGYRGGEPAILQAPSRSRQAGEDARP</sequence>
<dbReference type="Gene3D" id="3.40.1010.10">
    <property type="entry name" value="Cobalt-precorrin-4 Transmethylase, Domain 1"/>
    <property type="match status" value="1"/>
</dbReference>
<dbReference type="NCBIfam" id="TIGR01467">
    <property type="entry name" value="cobI_cbiL"/>
    <property type="match status" value="1"/>
</dbReference>
<dbReference type="AlphaFoldDB" id="A0A371X1I6"/>
<dbReference type="RefSeq" id="WP_116683874.1">
    <property type="nucleotide sequence ID" value="NZ_QURL01000005.1"/>
</dbReference>
<evidence type="ECO:0000259" key="9">
    <source>
        <dbReference type="Pfam" id="PF00590"/>
    </source>
</evidence>
<evidence type="ECO:0000256" key="6">
    <source>
        <dbReference type="ARBA" id="ARBA00022691"/>
    </source>
</evidence>
<dbReference type="PANTHER" id="PTHR43467:SF2">
    <property type="entry name" value="COBALT-PRECORRIN-2 C(20)-METHYLTRANSFERASE"/>
    <property type="match status" value="1"/>
</dbReference>
<organism evidence="10 11">
    <name type="scientific">Fulvimarina endophytica</name>
    <dbReference type="NCBI Taxonomy" id="2293836"/>
    <lineage>
        <taxon>Bacteria</taxon>
        <taxon>Pseudomonadati</taxon>
        <taxon>Pseudomonadota</taxon>
        <taxon>Alphaproteobacteria</taxon>
        <taxon>Hyphomicrobiales</taxon>
        <taxon>Aurantimonadaceae</taxon>
        <taxon>Fulvimarina</taxon>
    </lineage>
</organism>
<dbReference type="InterPro" id="IPR012382">
    <property type="entry name" value="CobI/CbiL"/>
</dbReference>
<dbReference type="Gene3D" id="3.30.950.10">
    <property type="entry name" value="Methyltransferase, Cobalt-precorrin-4 Transmethylase, Domain 2"/>
    <property type="match status" value="1"/>
</dbReference>
<keyword evidence="4 8" id="KW-0489">Methyltransferase</keyword>
<dbReference type="GO" id="GO:0032259">
    <property type="term" value="P:methylation"/>
    <property type="evidence" value="ECO:0007669"/>
    <property type="project" value="UniProtKB-KW"/>
</dbReference>
<dbReference type="PANTHER" id="PTHR43467">
    <property type="entry name" value="COBALT-PRECORRIN-2 C(20)-METHYLTRANSFERASE"/>
    <property type="match status" value="1"/>
</dbReference>
<evidence type="ECO:0000256" key="3">
    <source>
        <dbReference type="ARBA" id="ARBA00022573"/>
    </source>
</evidence>
<dbReference type="CDD" id="cd11645">
    <property type="entry name" value="Precorrin_2_C20_MT"/>
    <property type="match status" value="1"/>
</dbReference>
<comment type="similarity">
    <text evidence="2 7 8">Belongs to the precorrin methyltransferase family.</text>
</comment>
<evidence type="ECO:0000256" key="1">
    <source>
        <dbReference type="ARBA" id="ARBA00004953"/>
    </source>
</evidence>
<comment type="pathway">
    <text evidence="1">Cofactor biosynthesis; adenosylcobalamin biosynthesis.</text>
</comment>
<evidence type="ECO:0000256" key="4">
    <source>
        <dbReference type="ARBA" id="ARBA00022603"/>
    </source>
</evidence>
<dbReference type="InterPro" id="IPR006364">
    <property type="entry name" value="CobI/CbiL/CobIJ_dom"/>
</dbReference>
<dbReference type="OrthoDB" id="9804789at2"/>
<keyword evidence="6" id="KW-0949">S-adenosyl-L-methionine</keyword>
<evidence type="ECO:0000256" key="5">
    <source>
        <dbReference type="ARBA" id="ARBA00022679"/>
    </source>
</evidence>
<dbReference type="GO" id="GO:0009236">
    <property type="term" value="P:cobalamin biosynthetic process"/>
    <property type="evidence" value="ECO:0007669"/>
    <property type="project" value="UniProtKB-UniRule"/>
</dbReference>
<keyword evidence="3" id="KW-0169">Cobalamin biosynthesis</keyword>
<dbReference type="PIRSF" id="PIRSF036427">
    <property type="entry name" value="Precrrn-2_mtase"/>
    <property type="match status" value="1"/>
</dbReference>
<dbReference type="UniPathway" id="UPA00148"/>
<dbReference type="SUPFAM" id="SSF53790">
    <property type="entry name" value="Tetrapyrrole methylase"/>
    <property type="match status" value="1"/>
</dbReference>
<dbReference type="Proteomes" id="UP000264310">
    <property type="component" value="Unassembled WGS sequence"/>
</dbReference>
<dbReference type="InterPro" id="IPR003043">
    <property type="entry name" value="Uropor_MeTrfase_CS"/>
</dbReference>
<dbReference type="Pfam" id="PF00590">
    <property type="entry name" value="TP_methylase"/>
    <property type="match status" value="1"/>
</dbReference>
<dbReference type="InterPro" id="IPR035996">
    <property type="entry name" value="4pyrrol_Methylase_sf"/>
</dbReference>
<gene>
    <name evidence="10" type="primary">cobI</name>
    <name evidence="10" type="ORF">DYI37_14040</name>
</gene>
<dbReference type="PROSITE" id="PS00840">
    <property type="entry name" value="SUMT_2"/>
    <property type="match status" value="1"/>
</dbReference>
<dbReference type="InterPro" id="IPR000878">
    <property type="entry name" value="4pyrrol_Mease"/>
</dbReference>
<name>A0A371X1I6_9HYPH</name>
<dbReference type="InterPro" id="IPR014776">
    <property type="entry name" value="4pyrrole_Mease_sub2"/>
</dbReference>
<keyword evidence="5 8" id="KW-0808">Transferase</keyword>
<keyword evidence="11" id="KW-1185">Reference proteome</keyword>
<dbReference type="EMBL" id="QURL01000005">
    <property type="protein sequence ID" value="RFC63057.1"/>
    <property type="molecule type" value="Genomic_DNA"/>
</dbReference>